<feature type="domain" description="DNA mismatch repair protein S5" evidence="6">
    <location>
        <begin position="209"/>
        <end position="326"/>
    </location>
</feature>
<feature type="domain" description="MutL C-terminal dimerisation" evidence="5">
    <location>
        <begin position="364"/>
        <end position="507"/>
    </location>
</feature>
<dbReference type="InterPro" id="IPR014790">
    <property type="entry name" value="MutL_C"/>
</dbReference>
<protein>
    <recommendedName>
        <fullName evidence="4">DNA mismatch repair protein MutL</fullName>
    </recommendedName>
</protein>
<evidence type="ECO:0000256" key="1">
    <source>
        <dbReference type="ARBA" id="ARBA00006082"/>
    </source>
</evidence>
<dbReference type="FunFam" id="3.30.565.10:FF:000003">
    <property type="entry name" value="DNA mismatch repair endonuclease MutL"/>
    <property type="match status" value="1"/>
</dbReference>
<dbReference type="Gene3D" id="3.30.565.10">
    <property type="entry name" value="Histidine kinase-like ATPase, C-terminal domain"/>
    <property type="match status" value="1"/>
</dbReference>
<reference evidence="7 8" key="1">
    <citation type="submission" date="2017-09" db="EMBL/GenBank/DDBJ databases">
        <title>Depth-based differentiation of microbial function through sediment-hosted aquifers and enrichment of novel symbionts in the deep terrestrial subsurface.</title>
        <authorList>
            <person name="Probst A.J."/>
            <person name="Ladd B."/>
            <person name="Jarett J.K."/>
            <person name="Geller-Mcgrath D.E."/>
            <person name="Sieber C.M."/>
            <person name="Emerson J.B."/>
            <person name="Anantharaman K."/>
            <person name="Thomas B.C."/>
            <person name="Malmstrom R."/>
            <person name="Stieglmeier M."/>
            <person name="Klingl A."/>
            <person name="Woyke T."/>
            <person name="Ryan C.M."/>
            <person name="Banfield J.F."/>
        </authorList>
    </citation>
    <scope>NUCLEOTIDE SEQUENCE [LARGE SCALE GENOMIC DNA]</scope>
    <source>
        <strain evidence="7">CG10_big_fil_rev_8_21_14_0_10_32_10</strain>
    </source>
</reference>
<comment type="function">
    <text evidence="4">This protein is involved in the repair of mismatches in DNA. It is required for dam-dependent methyl-directed DNA mismatch repair. May act as a 'molecular matchmaker', a protein that promotes the formation of a stable complex between two or more DNA-binding proteins in an ATP-dependent manner without itself being part of a final effector complex.</text>
</comment>
<dbReference type="InterPro" id="IPR014762">
    <property type="entry name" value="DNA_mismatch_repair_CS"/>
</dbReference>
<dbReference type="SUPFAM" id="SSF55874">
    <property type="entry name" value="ATPase domain of HSP90 chaperone/DNA topoisomerase II/histidine kinase"/>
    <property type="match status" value="1"/>
</dbReference>
<dbReference type="Gene3D" id="3.30.230.10">
    <property type="match status" value="1"/>
</dbReference>
<dbReference type="PROSITE" id="PS00058">
    <property type="entry name" value="DNA_MISMATCH_REPAIR_1"/>
    <property type="match status" value="1"/>
</dbReference>
<dbReference type="Pfam" id="PF13589">
    <property type="entry name" value="HATPase_c_3"/>
    <property type="match status" value="1"/>
</dbReference>
<dbReference type="Pfam" id="PF01119">
    <property type="entry name" value="DNA_mis_repair"/>
    <property type="match status" value="1"/>
</dbReference>
<dbReference type="GO" id="GO:0032300">
    <property type="term" value="C:mismatch repair complex"/>
    <property type="evidence" value="ECO:0007669"/>
    <property type="project" value="InterPro"/>
</dbReference>
<comment type="similarity">
    <text evidence="1 4">Belongs to the DNA mismatch repair MutL/HexB family.</text>
</comment>
<dbReference type="InterPro" id="IPR042120">
    <property type="entry name" value="MutL_C_dimsub"/>
</dbReference>
<dbReference type="InterPro" id="IPR013507">
    <property type="entry name" value="DNA_mismatch_S5_2-like"/>
</dbReference>
<dbReference type="CDD" id="cd00782">
    <property type="entry name" value="MutL_Trans"/>
    <property type="match status" value="1"/>
</dbReference>
<dbReference type="Pfam" id="PF08676">
    <property type="entry name" value="MutL_C"/>
    <property type="match status" value="1"/>
</dbReference>
<name>A0A2H0RBE3_UNCKA</name>
<evidence type="ECO:0000256" key="2">
    <source>
        <dbReference type="ARBA" id="ARBA00022763"/>
    </source>
</evidence>
<dbReference type="SUPFAM" id="SSF118116">
    <property type="entry name" value="DNA mismatch repair protein MutL"/>
    <property type="match status" value="1"/>
</dbReference>
<evidence type="ECO:0000313" key="7">
    <source>
        <dbReference type="EMBL" id="PIR43849.1"/>
    </source>
</evidence>
<organism evidence="7 8">
    <name type="scientific">candidate division WWE3 bacterium CG10_big_fil_rev_8_21_14_0_10_32_10</name>
    <dbReference type="NCBI Taxonomy" id="1975090"/>
    <lineage>
        <taxon>Bacteria</taxon>
        <taxon>Katanobacteria</taxon>
    </lineage>
</organism>
<dbReference type="PANTHER" id="PTHR10073">
    <property type="entry name" value="DNA MISMATCH REPAIR PROTEIN MLH, PMS, MUTL"/>
    <property type="match status" value="1"/>
</dbReference>
<dbReference type="InterPro" id="IPR020667">
    <property type="entry name" value="DNA_mismatch_repair_MutL"/>
</dbReference>
<dbReference type="CDD" id="cd16926">
    <property type="entry name" value="HATPase_MutL-MLH-PMS-like"/>
    <property type="match status" value="1"/>
</dbReference>
<dbReference type="GO" id="GO:0140664">
    <property type="term" value="F:ATP-dependent DNA damage sensor activity"/>
    <property type="evidence" value="ECO:0007669"/>
    <property type="project" value="InterPro"/>
</dbReference>
<keyword evidence="2 4" id="KW-0227">DNA damage</keyword>
<dbReference type="GO" id="GO:0006298">
    <property type="term" value="P:mismatch repair"/>
    <property type="evidence" value="ECO:0007669"/>
    <property type="project" value="UniProtKB-UniRule"/>
</dbReference>
<dbReference type="Gene3D" id="3.30.1370.100">
    <property type="entry name" value="MutL, C-terminal domain, regulatory subdomain"/>
    <property type="match status" value="1"/>
</dbReference>
<dbReference type="Gene3D" id="3.30.1540.20">
    <property type="entry name" value="MutL, C-terminal domain, dimerisation subdomain"/>
    <property type="match status" value="1"/>
</dbReference>
<accession>A0A2H0RBE3</accession>
<dbReference type="InterPro" id="IPR002099">
    <property type="entry name" value="MutL/Mlh/PMS"/>
</dbReference>
<dbReference type="SUPFAM" id="SSF54211">
    <property type="entry name" value="Ribosomal protein S5 domain 2-like"/>
    <property type="match status" value="1"/>
</dbReference>
<sequence length="551" mass="64188">MGKIHILPKKVISKVAAGEVIESPASIVKELIENSIDAKAKRIEIKVEGGGIKKIEVTDNGEGMDEKDILKCFKRYTTSKIKNVEDLFSIKSLGFRGEALFSICSVSKTTIQSRHKSQLHGIKLELQDGKIKNKGYTGMPIGTRLTIEYLFYNIPARKKFLKKEETEYRHVLNVVISNILSFPKISFSLYKGNKMTFNFTKNQSREERIKILFGIETYNNLIPIKYKDEKYKIEGYISNPQSAVFYKNQYIFVNNRHIKNKTIENTIKNSYGTLISFKMYPQIFAFFTLPSEFIDVNVHPQKYEINFLKSEEVETFIKYAVEKTLSNTELTFKYKFKDDTYNFLADKLSSKITPWSVKKELKNDILQIGRLYLITEHENKLLFIDQHAAHEKILYNQFVREYKKQIKNTIRLETPKIIELSYVESEVLETNLKFFKKLGFRIQKFGKATYKVNRAPEIFNGINIENIIKETLNDIKAEKKPNNLNKSSLKTISYLACRTAVKANEYLTSEERKKLVKKVLKDKNTTYTCPHGRPVMVEISLKELDKIFYRH</sequence>
<evidence type="ECO:0000259" key="5">
    <source>
        <dbReference type="SMART" id="SM00853"/>
    </source>
</evidence>
<dbReference type="SMART" id="SM00853">
    <property type="entry name" value="MutL_C"/>
    <property type="match status" value="1"/>
</dbReference>
<dbReference type="HAMAP" id="MF_00149">
    <property type="entry name" value="DNA_mis_repair"/>
    <property type="match status" value="1"/>
</dbReference>
<dbReference type="InterPro" id="IPR036890">
    <property type="entry name" value="HATPase_C_sf"/>
</dbReference>
<evidence type="ECO:0000313" key="8">
    <source>
        <dbReference type="Proteomes" id="UP000230214"/>
    </source>
</evidence>
<dbReference type="EMBL" id="PCXU01000008">
    <property type="protein sequence ID" value="PIR43849.1"/>
    <property type="molecule type" value="Genomic_DNA"/>
</dbReference>
<dbReference type="Proteomes" id="UP000230214">
    <property type="component" value="Unassembled WGS sequence"/>
</dbReference>
<dbReference type="InterPro" id="IPR014721">
    <property type="entry name" value="Ribsml_uS5_D2-typ_fold_subgr"/>
</dbReference>
<dbReference type="InterPro" id="IPR020568">
    <property type="entry name" value="Ribosomal_Su5_D2-typ_SF"/>
</dbReference>
<proteinExistence type="inferred from homology"/>
<dbReference type="InterPro" id="IPR042121">
    <property type="entry name" value="MutL_C_regsub"/>
</dbReference>
<dbReference type="NCBIfam" id="TIGR00585">
    <property type="entry name" value="mutl"/>
    <property type="match status" value="1"/>
</dbReference>
<dbReference type="AlphaFoldDB" id="A0A2H0RBE3"/>
<keyword evidence="3 4" id="KW-0234">DNA repair</keyword>
<comment type="caution">
    <text evidence="7">The sequence shown here is derived from an EMBL/GenBank/DDBJ whole genome shotgun (WGS) entry which is preliminary data.</text>
</comment>
<dbReference type="SMART" id="SM01340">
    <property type="entry name" value="DNA_mis_repair"/>
    <property type="match status" value="1"/>
</dbReference>
<evidence type="ECO:0000256" key="4">
    <source>
        <dbReference type="HAMAP-Rule" id="MF_00149"/>
    </source>
</evidence>
<gene>
    <name evidence="4" type="primary">mutL</name>
    <name evidence="7" type="ORF">COV24_00615</name>
</gene>
<dbReference type="GO" id="GO:0005524">
    <property type="term" value="F:ATP binding"/>
    <property type="evidence" value="ECO:0007669"/>
    <property type="project" value="InterPro"/>
</dbReference>
<evidence type="ECO:0000259" key="6">
    <source>
        <dbReference type="SMART" id="SM01340"/>
    </source>
</evidence>
<dbReference type="GO" id="GO:0016887">
    <property type="term" value="F:ATP hydrolysis activity"/>
    <property type="evidence" value="ECO:0007669"/>
    <property type="project" value="InterPro"/>
</dbReference>
<dbReference type="PANTHER" id="PTHR10073:SF12">
    <property type="entry name" value="DNA MISMATCH REPAIR PROTEIN MLH1"/>
    <property type="match status" value="1"/>
</dbReference>
<dbReference type="InterPro" id="IPR037198">
    <property type="entry name" value="MutL_C_sf"/>
</dbReference>
<dbReference type="InterPro" id="IPR038973">
    <property type="entry name" value="MutL/Mlh/Pms-like"/>
</dbReference>
<dbReference type="GO" id="GO:0030983">
    <property type="term" value="F:mismatched DNA binding"/>
    <property type="evidence" value="ECO:0007669"/>
    <property type="project" value="InterPro"/>
</dbReference>
<evidence type="ECO:0000256" key="3">
    <source>
        <dbReference type="ARBA" id="ARBA00023204"/>
    </source>
</evidence>